<dbReference type="EMBL" id="CP073347">
    <property type="protein sequence ID" value="UTW12328.1"/>
    <property type="molecule type" value="Genomic_DNA"/>
</dbReference>
<dbReference type="InterPro" id="IPR036291">
    <property type="entry name" value="NAD(P)-bd_dom_sf"/>
</dbReference>
<dbReference type="Proteomes" id="UP001058461">
    <property type="component" value="Chromosome"/>
</dbReference>
<evidence type="ECO:0000313" key="4">
    <source>
        <dbReference type="Proteomes" id="UP001058461"/>
    </source>
</evidence>
<sequence length="251" mass="26494">MSQKLFELEGLVALVTGAGQGMGLGVARALATQGARVVVNDYYSERAEQAVTQLRAEGFTVCAAPGDITLPDVRESIVAIAEREFGPVSVLVNNAGVPPGMPESLRQFRDLDDTDFERQLDLNLRAIVGLSRRVLDGMIENGFGRIIIISSESWRTGLSFGLTNYAAAKAAALGFMRHLAHEVGRQGVTANAVSLGTMNNFGDYAEYAKATAVGRTGTPQDVGAAVAYLASREASWMSGQVLPLNGGSVTA</sequence>
<accession>A0ABY5HIX2</accession>
<dbReference type="Pfam" id="PF00106">
    <property type="entry name" value="adh_short"/>
    <property type="match status" value="1"/>
</dbReference>
<dbReference type="InterPro" id="IPR050259">
    <property type="entry name" value="SDR"/>
</dbReference>
<protein>
    <submittedName>
        <fullName evidence="3">SDR family oxidoreductase</fullName>
    </submittedName>
</protein>
<name>A0ABY5HIX2_9GAMM</name>
<comment type="similarity">
    <text evidence="1 2">Belongs to the short-chain dehydrogenases/reductases (SDR) family.</text>
</comment>
<keyword evidence="4" id="KW-1185">Reference proteome</keyword>
<dbReference type="SUPFAM" id="SSF51735">
    <property type="entry name" value="NAD(P)-binding Rossmann-fold domains"/>
    <property type="match status" value="1"/>
</dbReference>
<gene>
    <name evidence="3" type="ORF">KDW95_01190</name>
</gene>
<dbReference type="RefSeq" id="WP_255854397.1">
    <property type="nucleotide sequence ID" value="NZ_CP073347.1"/>
</dbReference>
<dbReference type="InterPro" id="IPR002347">
    <property type="entry name" value="SDR_fam"/>
</dbReference>
<evidence type="ECO:0000256" key="2">
    <source>
        <dbReference type="RuleBase" id="RU000363"/>
    </source>
</evidence>
<dbReference type="PANTHER" id="PTHR42879">
    <property type="entry name" value="3-OXOACYL-(ACYL-CARRIER-PROTEIN) REDUCTASE"/>
    <property type="match status" value="1"/>
</dbReference>
<dbReference type="PRINTS" id="PR00081">
    <property type="entry name" value="GDHRDH"/>
</dbReference>
<organism evidence="3 4">
    <name type="scientific">Marinobacterium rhizophilum</name>
    <dbReference type="NCBI Taxonomy" id="420402"/>
    <lineage>
        <taxon>Bacteria</taxon>
        <taxon>Pseudomonadati</taxon>
        <taxon>Pseudomonadota</taxon>
        <taxon>Gammaproteobacteria</taxon>
        <taxon>Oceanospirillales</taxon>
        <taxon>Oceanospirillaceae</taxon>
        <taxon>Marinobacterium</taxon>
    </lineage>
</organism>
<dbReference type="Gene3D" id="3.40.50.720">
    <property type="entry name" value="NAD(P)-binding Rossmann-like Domain"/>
    <property type="match status" value="1"/>
</dbReference>
<dbReference type="PRINTS" id="PR00080">
    <property type="entry name" value="SDRFAMILY"/>
</dbReference>
<evidence type="ECO:0000256" key="1">
    <source>
        <dbReference type="ARBA" id="ARBA00006484"/>
    </source>
</evidence>
<evidence type="ECO:0000313" key="3">
    <source>
        <dbReference type="EMBL" id="UTW12328.1"/>
    </source>
</evidence>
<reference evidence="3" key="1">
    <citation type="submission" date="2021-04" db="EMBL/GenBank/DDBJ databases">
        <title>Oceanospirillales bacteria with DddD are important DMSP degraders in coastal seawater.</title>
        <authorList>
            <person name="Liu J."/>
        </authorList>
    </citation>
    <scope>NUCLEOTIDE SEQUENCE</scope>
    <source>
        <strain evidence="3">D13-1</strain>
    </source>
</reference>
<dbReference type="PANTHER" id="PTHR42879:SF2">
    <property type="entry name" value="3-OXOACYL-[ACYL-CARRIER-PROTEIN] REDUCTASE FABG"/>
    <property type="match status" value="1"/>
</dbReference>
<proteinExistence type="inferred from homology"/>